<feature type="domain" description="GRF-type" evidence="15">
    <location>
        <begin position="512"/>
        <end position="565"/>
    </location>
</feature>
<comment type="cofactor">
    <cofactor evidence="1">
        <name>Mn(2+)</name>
        <dbReference type="ChEBI" id="CHEBI:29035"/>
    </cofactor>
</comment>
<dbReference type="Gene3D" id="3.60.10.10">
    <property type="entry name" value="Endonuclease/exonuclease/phosphatase"/>
    <property type="match status" value="1"/>
</dbReference>
<dbReference type="PROSITE" id="PS51435">
    <property type="entry name" value="AP_NUCLEASE_F1_4"/>
    <property type="match status" value="1"/>
</dbReference>
<dbReference type="GO" id="GO:0008081">
    <property type="term" value="F:phosphoric diester hydrolase activity"/>
    <property type="evidence" value="ECO:0007669"/>
    <property type="project" value="TreeGrafter"/>
</dbReference>
<gene>
    <name evidence="16" type="ORF">AC631_02437</name>
</gene>
<evidence type="ECO:0000256" key="11">
    <source>
        <dbReference type="PIRSR" id="PIRSR604808-2"/>
    </source>
</evidence>
<dbReference type="GO" id="GO:0008270">
    <property type="term" value="F:zinc ion binding"/>
    <property type="evidence" value="ECO:0007669"/>
    <property type="project" value="UniProtKB-KW"/>
</dbReference>
<evidence type="ECO:0000256" key="10">
    <source>
        <dbReference type="PIRSR" id="PIRSR604808-1"/>
    </source>
</evidence>
<keyword evidence="5 13" id="KW-0863">Zinc-finger</keyword>
<dbReference type="EMBL" id="LMYN01000042">
    <property type="protein sequence ID" value="KSA01829.1"/>
    <property type="molecule type" value="Genomic_DNA"/>
</dbReference>
<dbReference type="GO" id="GO:0008311">
    <property type="term" value="F:double-stranded DNA 3'-5' DNA exonuclease activity"/>
    <property type="evidence" value="ECO:0007669"/>
    <property type="project" value="TreeGrafter"/>
</dbReference>
<evidence type="ECO:0000256" key="4">
    <source>
        <dbReference type="ARBA" id="ARBA00022723"/>
    </source>
</evidence>
<feature type="site" description="Interaction with DNA substrate" evidence="12">
    <location>
        <position position="372"/>
    </location>
</feature>
<keyword evidence="7" id="KW-0862">Zinc</keyword>
<evidence type="ECO:0000256" key="2">
    <source>
        <dbReference type="ARBA" id="ARBA00007092"/>
    </source>
</evidence>
<dbReference type="InterPro" id="IPR020848">
    <property type="entry name" value="AP_endonuclease_F1_CS"/>
</dbReference>
<feature type="compositionally biased region" description="Polar residues" evidence="14">
    <location>
        <begin position="468"/>
        <end position="480"/>
    </location>
</feature>
<evidence type="ECO:0000259" key="15">
    <source>
        <dbReference type="PROSITE" id="PS51999"/>
    </source>
</evidence>
<dbReference type="InterPro" id="IPR004808">
    <property type="entry name" value="AP_endonuc_1"/>
</dbReference>
<feature type="active site" evidence="10">
    <location>
        <position position="190"/>
    </location>
</feature>
<evidence type="ECO:0000313" key="17">
    <source>
        <dbReference type="Proteomes" id="UP000054251"/>
    </source>
</evidence>
<feature type="active site" description="Proton acceptor" evidence="10">
    <location>
        <position position="372"/>
    </location>
</feature>
<dbReference type="PANTHER" id="PTHR22748">
    <property type="entry name" value="AP ENDONUCLEASE"/>
    <property type="match status" value="1"/>
</dbReference>
<dbReference type="PROSITE" id="PS00728">
    <property type="entry name" value="AP_NUCLEASE_F1_3"/>
    <property type="match status" value="1"/>
</dbReference>
<evidence type="ECO:0000256" key="6">
    <source>
        <dbReference type="ARBA" id="ARBA00022801"/>
    </source>
</evidence>
<evidence type="ECO:0000256" key="7">
    <source>
        <dbReference type="ARBA" id="ARBA00022833"/>
    </source>
</evidence>
<feature type="binding site" evidence="11">
    <location>
        <position position="371"/>
    </location>
    <ligand>
        <name>Mg(2+)</name>
        <dbReference type="ChEBI" id="CHEBI:18420"/>
        <label>1</label>
    </ligand>
</feature>
<dbReference type="InterPro" id="IPR010666">
    <property type="entry name" value="Znf_GRF"/>
</dbReference>
<evidence type="ECO:0000256" key="3">
    <source>
        <dbReference type="ARBA" id="ARBA00013541"/>
    </source>
</evidence>
<evidence type="ECO:0000256" key="12">
    <source>
        <dbReference type="PIRSR" id="PIRSR604808-3"/>
    </source>
</evidence>
<organism evidence="16 17">
    <name type="scientific">Debaryomyces fabryi</name>
    <dbReference type="NCBI Taxonomy" id="58627"/>
    <lineage>
        <taxon>Eukaryota</taxon>
        <taxon>Fungi</taxon>
        <taxon>Dikarya</taxon>
        <taxon>Ascomycota</taxon>
        <taxon>Saccharomycotina</taxon>
        <taxon>Pichiomycetes</taxon>
        <taxon>Debaryomycetaceae</taxon>
        <taxon>Debaryomyces</taxon>
    </lineage>
</organism>
<evidence type="ECO:0000256" key="13">
    <source>
        <dbReference type="PROSITE-ProRule" id="PRU01343"/>
    </source>
</evidence>
<feature type="site" description="Important for catalytic activity" evidence="12">
    <location>
        <position position="345"/>
    </location>
</feature>
<dbReference type="GO" id="GO:0005634">
    <property type="term" value="C:nucleus"/>
    <property type="evidence" value="ECO:0007669"/>
    <property type="project" value="TreeGrafter"/>
</dbReference>
<dbReference type="InterPro" id="IPR036691">
    <property type="entry name" value="Endo/exonu/phosph_ase_sf"/>
</dbReference>
<dbReference type="GO" id="GO:0006284">
    <property type="term" value="P:base-excision repair"/>
    <property type="evidence" value="ECO:0007669"/>
    <property type="project" value="TreeGrafter"/>
</dbReference>
<feature type="binding site" evidence="11">
    <location>
        <position position="232"/>
    </location>
    <ligand>
        <name>Mg(2+)</name>
        <dbReference type="ChEBI" id="CHEBI:18420"/>
        <label>1</label>
    </ligand>
</feature>
<keyword evidence="6" id="KW-0378">Hydrolase</keyword>
<accession>A0A0V1Q0M9</accession>
<keyword evidence="4 11" id="KW-0479">Metal-binding</keyword>
<evidence type="ECO:0000256" key="1">
    <source>
        <dbReference type="ARBA" id="ARBA00001936"/>
    </source>
</evidence>
<evidence type="ECO:0000256" key="8">
    <source>
        <dbReference type="ARBA" id="ARBA00022842"/>
    </source>
</evidence>
<comment type="similarity">
    <text evidence="2">Belongs to the DNA repair enzymes AP/ExoA family.</text>
</comment>
<keyword evidence="11" id="KW-0464">Manganese</keyword>
<dbReference type="SUPFAM" id="SSF56219">
    <property type="entry name" value="DNase I-like"/>
    <property type="match status" value="1"/>
</dbReference>
<dbReference type="GO" id="GO:0003906">
    <property type="term" value="F:DNA-(apurinic or apyrimidinic site) endonuclease activity"/>
    <property type="evidence" value="ECO:0007669"/>
    <property type="project" value="TreeGrafter"/>
</dbReference>
<comment type="caution">
    <text evidence="16">The sequence shown here is derived from an EMBL/GenBank/DDBJ whole genome shotgun (WGS) entry which is preliminary data.</text>
</comment>
<evidence type="ECO:0000256" key="9">
    <source>
        <dbReference type="ARBA" id="ARBA00023242"/>
    </source>
</evidence>
<proteinExistence type="inferred from homology"/>
<dbReference type="Pfam" id="PF03372">
    <property type="entry name" value="Exo_endo_phos"/>
    <property type="match status" value="1"/>
</dbReference>
<dbReference type="OrthoDB" id="391817at2759"/>
<evidence type="ECO:0000256" key="14">
    <source>
        <dbReference type="SAM" id="MobiDB-lite"/>
    </source>
</evidence>
<feature type="binding site" evidence="11">
    <location>
        <position position="372"/>
    </location>
    <ligand>
        <name>Mg(2+)</name>
        <dbReference type="ChEBI" id="CHEBI:18420"/>
        <label>1</label>
    </ligand>
</feature>
<dbReference type="PANTHER" id="PTHR22748:SF4">
    <property type="entry name" value="DNA-(APURINIC OR APYRIMIDINIC SITE) ENDONUCLEASE 2"/>
    <property type="match status" value="1"/>
</dbReference>
<feature type="region of interest" description="Disordered" evidence="14">
    <location>
        <begin position="468"/>
        <end position="490"/>
    </location>
</feature>
<evidence type="ECO:0000313" key="16">
    <source>
        <dbReference type="EMBL" id="KSA01829.1"/>
    </source>
</evidence>
<comment type="cofactor">
    <cofactor evidence="11">
        <name>Mg(2+)</name>
        <dbReference type="ChEBI" id="CHEBI:18420"/>
    </cofactor>
    <cofactor evidence="11">
        <name>Mn(2+)</name>
        <dbReference type="ChEBI" id="CHEBI:29035"/>
    </cofactor>
    <text evidence="11">Probably binds two magnesium or manganese ions per subunit.</text>
</comment>
<feature type="binding site" evidence="11">
    <location>
        <position position="68"/>
    </location>
    <ligand>
        <name>Mg(2+)</name>
        <dbReference type="ChEBI" id="CHEBI:18420"/>
        <label>1</label>
    </ligand>
</feature>
<feature type="binding site" evidence="11">
    <location>
        <position position="32"/>
    </location>
    <ligand>
        <name>Mg(2+)</name>
        <dbReference type="ChEBI" id="CHEBI:18420"/>
        <label>1</label>
    </ligand>
</feature>
<feature type="binding site" evidence="11">
    <location>
        <position position="234"/>
    </location>
    <ligand>
        <name>Mg(2+)</name>
        <dbReference type="ChEBI" id="CHEBI:18420"/>
        <label>1</label>
    </ligand>
</feature>
<dbReference type="AlphaFoldDB" id="A0A0V1Q0M9"/>
<dbReference type="InterPro" id="IPR005135">
    <property type="entry name" value="Endo/exonuclease/phosphatase"/>
</dbReference>
<keyword evidence="9" id="KW-0539">Nucleus</keyword>
<dbReference type="Proteomes" id="UP000054251">
    <property type="component" value="Unassembled WGS sequence"/>
</dbReference>
<dbReference type="GeneID" id="26839446"/>
<feature type="active site" description="Proton donor/acceptor" evidence="10">
    <location>
        <position position="232"/>
    </location>
</feature>
<sequence>MEGKVEKVQRNEPLNKIENKNSSNTIRYISFNVNGAKTLFNYHPWNQFQQNYDLFFSLLQGDVISLQELKLSPNNISSVNIGNLSKFKSYISLPKTKKGYSGVGLFVRIPEPEEPELLRHNLTVIKAEEGLTGFLNSADYPQLRYRELDKELLIGGYPEDIEETKALKLDSEGRCVCIELACNVVVFSLYCPANSVGSEEGESYRLEFLKILLDRCYYLKHAMGKDVIIIGDINVSLDLIDHADTINEKVKQRLVKPVRNGEGNNGMEFEEINHQECLDFKASTPARKLLNSYTISTLDPSPVNRSELQFLYDTTRYAQGRRMGMYTVWNTLTGARQSNYGSRIDLILTSSDILLKSISKANIWPYIMGSDHCPTFTDFDITDSKPLEIETPIKLKFEARLFYKLVKHRDISQMFSVSQSKNKRLETDSDSSSKKRKLEYVTRKTTPTPKNQQTSIGNFFFKENMTSSNLENDPASQSETKPVDKPIKESTNMKPTSIISISNLIHGEAPKCYHGDMCKLKTSLLNTKTRGKKFWCCPRNTFADAGNDNGSKIGEHQCSFFKWVK</sequence>
<reference evidence="16 17" key="1">
    <citation type="submission" date="2015-11" db="EMBL/GenBank/DDBJ databases">
        <title>The genome of Debaryomyces fabryi.</title>
        <authorList>
            <person name="Tafer H."/>
            <person name="Lopandic K."/>
        </authorList>
    </citation>
    <scope>NUCLEOTIDE SEQUENCE [LARGE SCALE GENOMIC DNA]</scope>
    <source>
        <strain evidence="16 17">CBS 789</strain>
    </source>
</reference>
<dbReference type="GO" id="GO:0003677">
    <property type="term" value="F:DNA binding"/>
    <property type="evidence" value="ECO:0007669"/>
    <property type="project" value="InterPro"/>
</dbReference>
<evidence type="ECO:0000256" key="5">
    <source>
        <dbReference type="ARBA" id="ARBA00022771"/>
    </source>
</evidence>
<protein>
    <recommendedName>
        <fullName evidence="3">DNA-(apurinic or apyrimidinic site) endonuclease 2</fullName>
    </recommendedName>
</protein>
<keyword evidence="8 11" id="KW-0460">Magnesium</keyword>
<keyword evidence="17" id="KW-1185">Reference proteome</keyword>
<dbReference type="RefSeq" id="XP_015467931.1">
    <property type="nucleotide sequence ID" value="XM_015611267.1"/>
</dbReference>
<feature type="site" description="Transition state stabilizer" evidence="12">
    <location>
        <position position="234"/>
    </location>
</feature>
<name>A0A0V1Q0M9_9ASCO</name>
<dbReference type="PROSITE" id="PS51999">
    <property type="entry name" value="ZF_GRF"/>
    <property type="match status" value="1"/>
</dbReference>